<reference evidence="2 7" key="4">
    <citation type="submission" date="2014-04" db="EMBL/GenBank/DDBJ databases">
        <title>Transcriptional profiles of Haloferax mediterranei on the basis of nitrogen availability.</title>
        <authorList>
            <person name="Bautista V."/>
        </authorList>
    </citation>
    <scope>NUCLEOTIDE SEQUENCE [LARGE SCALE GENOMIC DNA]</scope>
    <source>
        <strain evidence="2">ATCC 33500</strain>
        <strain evidence="7">ATCC 33500 / DSM 1411 / JCM 8866 / NBRC 14739 / NCIMB 2177 / R-4</strain>
    </source>
</reference>
<evidence type="ECO:0000313" key="4">
    <source>
        <dbReference type="EMBL" id="QCQ75995.1"/>
    </source>
</evidence>
<evidence type="ECO:0000313" key="2">
    <source>
        <dbReference type="EMBL" id="AHZ23936.1"/>
    </source>
</evidence>
<proteinExistence type="predicted"/>
<reference evidence="1" key="1">
    <citation type="journal article" date="2012" name="Appl. Environ. Microbiol.">
        <title>Identification of the haloarchaeal phasin (PhaP) that functions in polyhydroxyalkanoate accumulation and granule formation in Haloferax mediterranei.</title>
        <authorList>
            <person name="Cai S."/>
            <person name="Cai L."/>
            <person name="Liu H."/>
            <person name="Liu X."/>
            <person name="Han J."/>
            <person name="Zhou J."/>
            <person name="Xiang H."/>
        </authorList>
    </citation>
    <scope>NUCLEOTIDE SEQUENCE</scope>
    <source>
        <strain evidence="1">CGMCC 1.2087</strain>
    </source>
</reference>
<dbReference type="EMBL" id="CP001868">
    <property type="protein sequence ID" value="AFK20580.2"/>
    <property type="molecule type" value="Genomic_DNA"/>
</dbReference>
<sequence>MSDTLAKFVDVFRDFGGDDLRDVWIFDHHSYDHLYLRDDIAVALDSVDVSRFVDNERFGYVTRDTYEVLYYADYSYTVRGFDTFEQFRTFVGDEPIGLFAGFDRGVAGRDFATLNDRIQALADEHDVSDLLDGSDN</sequence>
<reference evidence="4 8" key="6">
    <citation type="submission" date="2019-04" db="EMBL/GenBank/DDBJ databases">
        <title>Methylomes of two halophilic Archaea, Haloarcula marismortui and Haloferax mediterranei.</title>
        <authorList>
            <person name="DasSarma S."/>
            <person name="DasSarma P."/>
            <person name="DasSarma S."/>
            <person name="Fomenkov A."/>
            <person name="Vincze T."/>
            <person name="Anton B.P."/>
            <person name="Roberts R.J."/>
        </authorList>
    </citation>
    <scope>NUCLEOTIDE SEQUENCE [LARGE SCALE GENOMIC DNA]</scope>
    <source>
        <strain evidence="4">ATCC 33500</strain>
        <strain evidence="8">ATCC 33500 / DSM 1411 / JCM 8866 / NBRC 14739 / NCIMB 2177 / R-4</strain>
    </source>
</reference>
<dbReference type="Proteomes" id="UP000006469">
    <property type="component" value="Chromosome"/>
</dbReference>
<dbReference type="GeneID" id="40157197"/>
<dbReference type="EMBL" id="CP039139">
    <property type="protein sequence ID" value="QCQ75995.1"/>
    <property type="molecule type" value="Genomic_DNA"/>
</dbReference>
<dbReference type="eggNOG" id="arCOG07569">
    <property type="taxonomic scope" value="Archaea"/>
</dbReference>
<evidence type="ECO:0000313" key="8">
    <source>
        <dbReference type="Proteomes" id="UP000299011"/>
    </source>
</evidence>
<dbReference type="AlphaFoldDB" id="I3R8M0"/>
<dbReference type="RefSeq" id="WP_004060415.1">
    <property type="nucleotide sequence ID" value="NC_017941.2"/>
</dbReference>
<dbReference type="PATRIC" id="fig|523841.21.peg.3294"/>
<name>I3R8M0_HALMT</name>
<evidence type="ECO:0000313" key="3">
    <source>
        <dbReference type="EMBL" id="ELZ98363.1"/>
    </source>
</evidence>
<dbReference type="EMBL" id="CP007551">
    <property type="protein sequence ID" value="AHZ23936.1"/>
    <property type="molecule type" value="Genomic_DNA"/>
</dbReference>
<dbReference type="KEGG" id="hme:HFX_2910"/>
<protein>
    <submittedName>
        <fullName evidence="1">Uncharacterized protein</fullName>
    </submittedName>
</protein>
<gene>
    <name evidence="1" type="ordered locus">HFX_2910</name>
    <name evidence="2" type="ORF">BM92_15350</name>
    <name evidence="3" type="ORF">C439_16300</name>
    <name evidence="4" type="ORF">E6P09_12230</name>
</gene>
<organism evidence="1 5">
    <name type="scientific">Haloferax mediterranei (strain ATCC 33500 / DSM 1411 / JCM 8866 / NBRC 14739 / NCIMB 2177 / R-4)</name>
    <name type="common">Halobacterium mediterranei</name>
    <dbReference type="NCBI Taxonomy" id="523841"/>
    <lineage>
        <taxon>Archaea</taxon>
        <taxon>Methanobacteriati</taxon>
        <taxon>Methanobacteriota</taxon>
        <taxon>Stenosarchaea group</taxon>
        <taxon>Halobacteria</taxon>
        <taxon>Halobacteriales</taxon>
        <taxon>Haloferacaceae</taxon>
        <taxon>Haloferax</taxon>
    </lineage>
</organism>
<dbReference type="Proteomes" id="UP000299011">
    <property type="component" value="Chromosome"/>
</dbReference>
<keyword evidence="6" id="KW-1185">Reference proteome</keyword>
<dbReference type="Pfam" id="PF24366">
    <property type="entry name" value="DUF7522"/>
    <property type="match status" value="1"/>
</dbReference>
<evidence type="ECO:0000313" key="5">
    <source>
        <dbReference type="Proteomes" id="UP000006469"/>
    </source>
</evidence>
<dbReference type="Proteomes" id="UP000027075">
    <property type="component" value="Chromosome"/>
</dbReference>
<accession>I3R8M0</accession>
<reference evidence="3 6" key="3">
    <citation type="journal article" date="2014" name="PLoS Genet.">
        <title>Phylogenetically driven sequencing of extremely halophilic archaea reveals strategies for static and dynamic osmo-response.</title>
        <authorList>
            <person name="Becker E.A."/>
            <person name="Seitzer P.M."/>
            <person name="Tritt A."/>
            <person name="Larsen D."/>
            <person name="Krusor M."/>
            <person name="Yao A.I."/>
            <person name="Wu D."/>
            <person name="Madern D."/>
            <person name="Eisen J.A."/>
            <person name="Darling A.E."/>
            <person name="Facciotti M.T."/>
        </authorList>
    </citation>
    <scope>NUCLEOTIDE SEQUENCE [LARGE SCALE GENOMIC DNA]</scope>
    <source>
        <strain evidence="3">ATCC 33500</strain>
        <strain evidence="6">ATCC 33500 / DSM 1411 / JCM 8866 / NBRC 14739 / NCIMB 2177 / R-4</strain>
    </source>
</reference>
<dbReference type="InterPro" id="IPR055944">
    <property type="entry name" value="DUF7522"/>
</dbReference>
<evidence type="ECO:0000313" key="7">
    <source>
        <dbReference type="Proteomes" id="UP000027075"/>
    </source>
</evidence>
<accession>M0IRA0</accession>
<evidence type="ECO:0000313" key="1">
    <source>
        <dbReference type="EMBL" id="AFK20580.2"/>
    </source>
</evidence>
<dbReference type="OrthoDB" id="252516at2157"/>
<reference evidence="1" key="5">
    <citation type="submission" date="2014-05" db="EMBL/GenBank/DDBJ databases">
        <authorList>
            <person name="Wang L."/>
            <person name="Yang H."/>
            <person name="Xiang H."/>
        </authorList>
    </citation>
    <scope>NUCLEOTIDE SEQUENCE</scope>
    <source>
        <strain evidence="1">CGMCC 1.2087</strain>
    </source>
</reference>
<dbReference type="HOGENOM" id="CLU_1830567_0_0_2"/>
<dbReference type="PaxDb" id="523841-HFX_2910"/>
<reference evidence="1 5" key="2">
    <citation type="journal article" date="2012" name="J. Bacteriol.">
        <title>Complete genome sequence of the metabolically versatile halophilic archaeon Haloferax mediterranei, a poly(3-hydroxybutyrate-co-3-hydroxyvalerate) producer.</title>
        <authorList>
            <person name="Han J."/>
            <person name="Zhang F."/>
            <person name="Hou J."/>
            <person name="Liu X."/>
            <person name="Li M."/>
            <person name="Liu H."/>
            <person name="Cai L."/>
            <person name="Zhang B."/>
            <person name="Chen Y."/>
            <person name="Zhou J."/>
            <person name="Hu S."/>
            <person name="Xiang H."/>
        </authorList>
    </citation>
    <scope>NUCLEOTIDE SEQUENCE [LARGE SCALE GENOMIC DNA]</scope>
    <source>
        <strain evidence="5">ATCC 33500 / DSM 1411 / JCM 8866 / NBRC 14739 / NCIMB 2177 / R-4</strain>
        <strain evidence="1">CGMCC 1.2087</strain>
    </source>
</reference>
<evidence type="ECO:0000313" key="6">
    <source>
        <dbReference type="Proteomes" id="UP000011603"/>
    </source>
</evidence>
<dbReference type="EMBL" id="AOLO01000013">
    <property type="protein sequence ID" value="ELZ98363.1"/>
    <property type="molecule type" value="Genomic_DNA"/>
</dbReference>
<dbReference type="Proteomes" id="UP000011603">
    <property type="component" value="Unassembled WGS sequence"/>
</dbReference>